<dbReference type="AlphaFoldDB" id="A0A8H8RHH0"/>
<dbReference type="Gene3D" id="1.50.10.20">
    <property type="match status" value="1"/>
</dbReference>
<organism evidence="1 2">
    <name type="scientific">Lachnellula subtilissima</name>
    <dbReference type="NCBI Taxonomy" id="602034"/>
    <lineage>
        <taxon>Eukaryota</taxon>
        <taxon>Fungi</taxon>
        <taxon>Dikarya</taxon>
        <taxon>Ascomycota</taxon>
        <taxon>Pezizomycotina</taxon>
        <taxon>Leotiomycetes</taxon>
        <taxon>Helotiales</taxon>
        <taxon>Lachnaceae</taxon>
        <taxon>Lachnellula</taxon>
    </lineage>
</organism>
<dbReference type="GO" id="GO:0005975">
    <property type="term" value="P:carbohydrate metabolic process"/>
    <property type="evidence" value="ECO:0007669"/>
    <property type="project" value="InterPro"/>
</dbReference>
<dbReference type="EMBL" id="QGMJ01000569">
    <property type="protein sequence ID" value="TVY35032.1"/>
    <property type="molecule type" value="Genomic_DNA"/>
</dbReference>
<gene>
    <name evidence="1" type="primary">DFG5_1</name>
    <name evidence="1" type="ORF">LSUB1_G007814</name>
</gene>
<sequence length="434" mass="47246">MASRIPYPQLSGNSTEVGPVLSTLAMTVSISFFRLLSLLGYARLTISVPSGHTKAGVAFNTLQTWYNTSSGIYDTTGWWNSANCLTAVGDLAAIDATVLPEAQEIFLNTAVQALRLGYAMLTSIATYNLQMHKVVTADYSIISYYGPSFPPGFPIPPILNPKGFLNGYYDDEGWWALAWIQAFDVTQDPLFLQTSINIFNDMKNGSNTPCGGIWWDKNQTYVNAIANELYLSVGAHLANRVLLNKNFYLENAKSQWAWFQKSEMINSKNLINDGLQDCRNNNGTVWSYNQGVILGGLTELFYATGDQSYLTTATSIANAAITALQDVNKVLHDPCEPKCGADGSQFKGVFMRNLQILQKAAPSQTFVDFAAANAASIWAYDRNASDGVLSEVWSGPFVKPGNASTQSSALDALIADQAFGDSSAEVIASRERGL</sequence>
<comment type="caution">
    <text evidence="1">The sequence shown here is derived from an EMBL/GenBank/DDBJ whole genome shotgun (WGS) entry which is preliminary data.</text>
</comment>
<evidence type="ECO:0000313" key="2">
    <source>
        <dbReference type="Proteomes" id="UP000462212"/>
    </source>
</evidence>
<dbReference type="Proteomes" id="UP000462212">
    <property type="component" value="Unassembled WGS sequence"/>
</dbReference>
<accession>A0A8H8RHH0</accession>
<dbReference type="InterPro" id="IPR005198">
    <property type="entry name" value="Glyco_hydro_76"/>
</dbReference>
<proteinExistence type="predicted"/>
<evidence type="ECO:0000313" key="1">
    <source>
        <dbReference type="EMBL" id="TVY35032.1"/>
    </source>
</evidence>
<keyword evidence="2" id="KW-1185">Reference proteome</keyword>
<dbReference type="PANTHER" id="PTHR47791:SF1">
    <property type="entry name" value="ENDO MANNANASE, GH76 FAMILY (EUROFUNG)"/>
    <property type="match status" value="1"/>
</dbReference>
<dbReference type="OrthoDB" id="9984024at2759"/>
<reference evidence="1 2" key="1">
    <citation type="submission" date="2018-05" db="EMBL/GenBank/DDBJ databases">
        <title>Genome sequencing and assembly of the regulated plant pathogen Lachnellula willkommii and related sister species for the development of diagnostic species identification markers.</title>
        <authorList>
            <person name="Giroux E."/>
            <person name="Bilodeau G."/>
        </authorList>
    </citation>
    <scope>NUCLEOTIDE SEQUENCE [LARGE SCALE GENOMIC DNA]</scope>
    <source>
        <strain evidence="1 2">CBS 197.66</strain>
    </source>
</reference>
<name>A0A8H8RHH0_9HELO</name>
<dbReference type="Pfam" id="PF03663">
    <property type="entry name" value="Glyco_hydro_76"/>
    <property type="match status" value="1"/>
</dbReference>
<protein>
    <submittedName>
        <fullName evidence="1">Mannan endo-1,6-alpha-mannosidase</fullName>
    </submittedName>
</protein>
<dbReference type="InterPro" id="IPR053169">
    <property type="entry name" value="MUG_Protein"/>
</dbReference>
<dbReference type="SUPFAM" id="SSF48208">
    <property type="entry name" value="Six-hairpin glycosidases"/>
    <property type="match status" value="1"/>
</dbReference>
<dbReference type="PANTHER" id="PTHR47791">
    <property type="entry name" value="MEIOTICALLY UP-REGULATED GENE 191 PROTEIN"/>
    <property type="match status" value="1"/>
</dbReference>
<dbReference type="InterPro" id="IPR008928">
    <property type="entry name" value="6-hairpin_glycosidase_sf"/>
</dbReference>